<dbReference type="InterPro" id="IPR002483">
    <property type="entry name" value="PWI_dom"/>
</dbReference>
<feature type="compositionally biased region" description="Polar residues" evidence="3">
    <location>
        <begin position="259"/>
        <end position="271"/>
    </location>
</feature>
<feature type="region of interest" description="Disordered" evidence="3">
    <location>
        <begin position="318"/>
        <end position="586"/>
    </location>
</feature>
<feature type="compositionally biased region" description="Polar residues" evidence="3">
    <location>
        <begin position="632"/>
        <end position="645"/>
    </location>
</feature>
<dbReference type="GO" id="GO:0003723">
    <property type="term" value="F:RNA binding"/>
    <property type="evidence" value="ECO:0007669"/>
    <property type="project" value="UniProtKB-KW"/>
</dbReference>
<evidence type="ECO:0000313" key="5">
    <source>
        <dbReference type="EnsemblMetazoa" id="XP_038055263.1"/>
    </source>
</evidence>
<evidence type="ECO:0000256" key="3">
    <source>
        <dbReference type="SAM" id="MobiDB-lite"/>
    </source>
</evidence>
<dbReference type="Gene3D" id="3.30.70.330">
    <property type="match status" value="2"/>
</dbReference>
<name>A0A913ZU60_PATMI</name>
<feature type="compositionally biased region" description="Acidic residues" evidence="3">
    <location>
        <begin position="1130"/>
        <end position="1160"/>
    </location>
</feature>
<dbReference type="OMA" id="ITYDSHA"/>
<dbReference type="PANTHER" id="PTHR14398:SF0">
    <property type="entry name" value="ZINC FINGER PROTEIN SWM"/>
    <property type="match status" value="1"/>
</dbReference>
<evidence type="ECO:0000259" key="4">
    <source>
        <dbReference type="PROSITE" id="PS50103"/>
    </source>
</evidence>
<feature type="compositionally biased region" description="Basic residues" evidence="3">
    <location>
        <begin position="241"/>
        <end position="255"/>
    </location>
</feature>
<feature type="compositionally biased region" description="Basic residues" evidence="3">
    <location>
        <begin position="1015"/>
        <end position="1029"/>
    </location>
</feature>
<evidence type="ECO:0000256" key="2">
    <source>
        <dbReference type="PROSITE-ProRule" id="PRU00723"/>
    </source>
</evidence>
<dbReference type="InterPro" id="IPR000571">
    <property type="entry name" value="Znf_CCCH"/>
</dbReference>
<keyword evidence="6" id="KW-1185">Reference proteome</keyword>
<feature type="region of interest" description="Disordered" evidence="3">
    <location>
        <begin position="84"/>
        <end position="292"/>
    </location>
</feature>
<keyword evidence="2" id="KW-0479">Metal-binding</keyword>
<dbReference type="EnsemblMetazoa" id="XM_038199335.1">
    <property type="protein sequence ID" value="XP_038055263.1"/>
    <property type="gene ID" value="LOC119727453"/>
</dbReference>
<dbReference type="InterPro" id="IPR045137">
    <property type="entry name" value="RBM26/27"/>
</dbReference>
<keyword evidence="1" id="KW-0694">RNA-binding</keyword>
<feature type="compositionally biased region" description="Basic and acidic residues" evidence="3">
    <location>
        <begin position="169"/>
        <end position="183"/>
    </location>
</feature>
<evidence type="ECO:0000313" key="6">
    <source>
        <dbReference type="Proteomes" id="UP000887568"/>
    </source>
</evidence>
<feature type="compositionally biased region" description="Basic and acidic residues" evidence="3">
    <location>
        <begin position="189"/>
        <end position="240"/>
    </location>
</feature>
<reference evidence="5" key="1">
    <citation type="submission" date="2022-11" db="UniProtKB">
        <authorList>
            <consortium name="EnsemblMetazoa"/>
        </authorList>
    </citation>
    <scope>IDENTIFICATION</scope>
</reference>
<dbReference type="PANTHER" id="PTHR14398">
    <property type="entry name" value="RNA RECOGNITION RRM/RNP DOMAIN"/>
    <property type="match status" value="1"/>
</dbReference>
<proteinExistence type="predicted"/>
<dbReference type="PROSITE" id="PS50103">
    <property type="entry name" value="ZF_C3H1"/>
    <property type="match status" value="1"/>
</dbReference>
<organism evidence="5 6">
    <name type="scientific">Patiria miniata</name>
    <name type="common">Bat star</name>
    <name type="synonym">Asterina miniata</name>
    <dbReference type="NCBI Taxonomy" id="46514"/>
    <lineage>
        <taxon>Eukaryota</taxon>
        <taxon>Metazoa</taxon>
        <taxon>Echinodermata</taxon>
        <taxon>Eleutherozoa</taxon>
        <taxon>Asterozoa</taxon>
        <taxon>Asteroidea</taxon>
        <taxon>Valvatacea</taxon>
        <taxon>Valvatida</taxon>
        <taxon>Asterinidae</taxon>
        <taxon>Patiria</taxon>
    </lineage>
</organism>
<feature type="region of interest" description="Disordered" evidence="3">
    <location>
        <begin position="1010"/>
        <end position="1032"/>
    </location>
</feature>
<feature type="compositionally biased region" description="Pro residues" evidence="3">
    <location>
        <begin position="355"/>
        <end position="397"/>
    </location>
</feature>
<dbReference type="CDD" id="cd12257">
    <property type="entry name" value="RRM1_RBM26_like"/>
    <property type="match status" value="1"/>
</dbReference>
<dbReference type="RefSeq" id="XP_038055263.1">
    <property type="nucleotide sequence ID" value="XM_038199335.1"/>
</dbReference>
<feature type="compositionally biased region" description="Basic residues" evidence="3">
    <location>
        <begin position="149"/>
        <end position="168"/>
    </location>
</feature>
<feature type="domain" description="C3H1-type" evidence="4">
    <location>
        <begin position="284"/>
        <end position="312"/>
    </location>
</feature>
<sequence>MPITIQNVEKLKAWLKRKLEPICEADPVPLSKYVVALVKKDKSEQELKEICTAQLEVFLVGETEGFVNDLFEAIATKSYLTQDGSTPIDAQQEGPKDKQGDIPGESQPPQVSDADMSALRDESVSTMRSNEAMKRSLEAGGEEGEREQRRPRRSRTRSRSHSPGRRRRPRDDDRSRRRDDRHDRHGNRYHTDRDRDRDRDRERYSHRDRGFRGYRSNRDHPYGDRREDNRREDRRDDAGRPRSRSRSRPRSRSRSRSPVPTSGSGNVNSVITVVGGGEGNQPASRPRDRCRDYDEKGFCMRGEFCPFDHGNDPVIVEDVNMLNKRTPPLPPQPPPSQPPPPQINTQVPPHQAPGGMPPLGPPPGGQFGNPFPPNQRLGPPPPGMTLPPRGPMLPPPHSQGGPFPGGPPMLGGPPPPMGGGPPPPMGGGPPPPMGGGPPPPMGGGPPPPMGGRPPPPMGGGMPPMHPGQAPPMSRPPPQLPPPHMGMRGPMPPRGPPGPGHNELRPLRPPQGIRPNRLIGPPLRQGPPRHLLPRPNLPPPTFQQRPPRMDMPKGRNTSDSPHQPDAYNPEDPSIDAKPYYAPPRSMRNQSANLRSLIGVQTVPLADPKDIEELDAETQKLDVASNRTVVIESPESTDNQQQASDSRTVVAASAAGLKRPHEPDTSQESEDSSGAATTSVSSGASPSKMMTPDSTRKVISSGGGGWRPKAKVTPNSRTLEIKKIPREFNSIAKLNEHFQKFGVITNLQVAYGGQPDAALITYATHLQARAAHNSIEAVLNNRFIKVFWHNEDGDTSSQNAGHGASKVSVKDRLGIPTKEQLTFVKKPPETSERVVVKSSGATLTKTVFNPAALKSTAGAATPQASLLAARKVAAAQEAVRKKHDEQRKLAQKKQIEIGKQKQELLVKLIQQQKSFLTKLEDKSLSSEKRAEILGFIKKLSEQMDKTKKELEVKPPSKSKTEVQKELLDTELELYNQQCDGGDASELYKRVAQLKKEISTRNASLSYMNAQAAARGSARGRGRGRGRARRLSHSTTTIDKRPRMLGISGFDPEDKDEALTHFSDLGEIENVDYDETAHSYVIGFKTRKEAEFAVKKGGMFKGKQLHMVWHTPRQNPLAGEAEQPDLEEDVIEVGGELEDDEDLDDINDDDLLLEDDEEDDEDAESRGWRR</sequence>
<dbReference type="GO" id="GO:0008270">
    <property type="term" value="F:zinc ion binding"/>
    <property type="evidence" value="ECO:0007669"/>
    <property type="project" value="UniProtKB-KW"/>
</dbReference>
<keyword evidence="2" id="KW-0862">Zinc</keyword>
<dbReference type="SUPFAM" id="SSF54928">
    <property type="entry name" value="RNA-binding domain, RBD"/>
    <property type="match status" value="2"/>
</dbReference>
<keyword evidence="2" id="KW-0863">Zinc-finger</keyword>
<feature type="zinc finger region" description="C3H1-type" evidence="2">
    <location>
        <begin position="284"/>
        <end position="312"/>
    </location>
</feature>
<protein>
    <recommendedName>
        <fullName evidence="4">C3H1-type domain-containing protein</fullName>
    </recommendedName>
</protein>
<feature type="region of interest" description="Disordered" evidence="3">
    <location>
        <begin position="603"/>
        <end position="712"/>
    </location>
</feature>
<dbReference type="Proteomes" id="UP000887568">
    <property type="component" value="Unplaced"/>
</dbReference>
<feature type="compositionally biased region" description="Pro residues" evidence="3">
    <location>
        <begin position="327"/>
        <end position="342"/>
    </location>
</feature>
<dbReference type="OrthoDB" id="443401at2759"/>
<dbReference type="FunFam" id="3.30.70.330:FF:000208">
    <property type="entry name" value="RNA-binding protein 27 isoform X2"/>
    <property type="match status" value="1"/>
</dbReference>
<dbReference type="Pfam" id="PF01480">
    <property type="entry name" value="PWI"/>
    <property type="match status" value="1"/>
</dbReference>
<dbReference type="InterPro" id="IPR012677">
    <property type="entry name" value="Nucleotide-bd_a/b_plait_sf"/>
</dbReference>
<dbReference type="Pfam" id="PF14605">
    <property type="entry name" value="Nup35_RRM_2"/>
    <property type="match status" value="1"/>
</dbReference>
<dbReference type="GeneID" id="119727453"/>
<feature type="compositionally biased region" description="Low complexity" evidence="3">
    <location>
        <begin position="670"/>
        <end position="685"/>
    </location>
</feature>
<dbReference type="InterPro" id="IPR035979">
    <property type="entry name" value="RBD_domain_sf"/>
</dbReference>
<feature type="region of interest" description="Disordered" evidence="3">
    <location>
        <begin position="1130"/>
        <end position="1167"/>
    </location>
</feature>
<dbReference type="GO" id="GO:0005634">
    <property type="term" value="C:nucleus"/>
    <property type="evidence" value="ECO:0007669"/>
    <property type="project" value="TreeGrafter"/>
</dbReference>
<accession>A0A913ZU60</accession>
<feature type="compositionally biased region" description="Pro residues" evidence="3">
    <location>
        <begin position="404"/>
        <end position="498"/>
    </location>
</feature>
<dbReference type="AlphaFoldDB" id="A0A913ZU60"/>
<evidence type="ECO:0000256" key="1">
    <source>
        <dbReference type="ARBA" id="ARBA00022884"/>
    </source>
</evidence>